<dbReference type="SUPFAM" id="SSF51197">
    <property type="entry name" value="Clavaminate synthase-like"/>
    <property type="match status" value="1"/>
</dbReference>
<evidence type="ECO:0000259" key="2">
    <source>
        <dbReference type="PROSITE" id="PS51184"/>
    </source>
</evidence>
<name>A0A392NJ79_9FABA</name>
<feature type="region of interest" description="Disordered" evidence="1">
    <location>
        <begin position="257"/>
        <end position="291"/>
    </location>
</feature>
<dbReference type="PANTHER" id="PTHR10694:SF144">
    <property type="entry name" value="DEMETHYLASE JMJ14-LIKE PROTEIN, PUTATIVE-RELATED"/>
    <property type="match status" value="1"/>
</dbReference>
<feature type="domain" description="JmjC" evidence="2">
    <location>
        <begin position="1"/>
        <end position="67"/>
    </location>
</feature>
<keyword evidence="4" id="KW-1185">Reference proteome</keyword>
<feature type="non-terminal residue" evidence="3">
    <location>
        <position position="1"/>
    </location>
</feature>
<evidence type="ECO:0000256" key="1">
    <source>
        <dbReference type="SAM" id="MobiDB-lite"/>
    </source>
</evidence>
<sequence>VTQFSPSILKSEGVPVYRTVQSSGQFVITFPRAYHCGFSCGFNCAEAVNAAPYDWFVHGQNAVEIYSLQCRKTSLSHDKLLFGSAKEAVHALAETTLHGKENLKYSNWRNACGKDGVLTNAVKTRIKIEKERLDQLPNHLKMLEMDNDFDSVEERECFSCFYDLHLSAVGCECSPDSYSCLRHFKLFCSCEIEKRFVLVRYTMNELSTLVEALEGEPHAIEAWATRNNGVVSASAEDACMNEQDMERAMCKTKNCEEGKSLPSCPGTNERSSSPYSHISSELVHLESHHET</sequence>
<dbReference type="GO" id="GO:0000785">
    <property type="term" value="C:chromatin"/>
    <property type="evidence" value="ECO:0007669"/>
    <property type="project" value="TreeGrafter"/>
</dbReference>
<evidence type="ECO:0000313" key="3">
    <source>
        <dbReference type="EMBL" id="MCH99880.1"/>
    </source>
</evidence>
<dbReference type="AlphaFoldDB" id="A0A392NJ79"/>
<dbReference type="GO" id="GO:0005634">
    <property type="term" value="C:nucleus"/>
    <property type="evidence" value="ECO:0007669"/>
    <property type="project" value="TreeGrafter"/>
</dbReference>
<accession>A0A392NJ79</accession>
<dbReference type="GO" id="GO:0010468">
    <property type="term" value="P:regulation of gene expression"/>
    <property type="evidence" value="ECO:0007669"/>
    <property type="project" value="TreeGrafter"/>
</dbReference>
<dbReference type="GO" id="GO:0032259">
    <property type="term" value="P:methylation"/>
    <property type="evidence" value="ECO:0007669"/>
    <property type="project" value="UniProtKB-KW"/>
</dbReference>
<dbReference type="GO" id="GO:0008168">
    <property type="term" value="F:methyltransferase activity"/>
    <property type="evidence" value="ECO:0007669"/>
    <property type="project" value="UniProtKB-KW"/>
</dbReference>
<evidence type="ECO:0000313" key="4">
    <source>
        <dbReference type="Proteomes" id="UP000265520"/>
    </source>
</evidence>
<feature type="non-terminal residue" evidence="3">
    <location>
        <position position="291"/>
    </location>
</feature>
<proteinExistence type="predicted"/>
<dbReference type="Pfam" id="PF02928">
    <property type="entry name" value="zf-C5HC2"/>
    <property type="match status" value="1"/>
</dbReference>
<dbReference type="InterPro" id="IPR003347">
    <property type="entry name" value="JmjC_dom"/>
</dbReference>
<keyword evidence="3" id="KW-0489">Methyltransferase</keyword>
<dbReference type="Pfam" id="PF02373">
    <property type="entry name" value="JmjC"/>
    <property type="match status" value="1"/>
</dbReference>
<dbReference type="GO" id="GO:0034647">
    <property type="term" value="F:histone H3K4me/H3K4me2/H3K4me3 demethylase activity"/>
    <property type="evidence" value="ECO:0007669"/>
    <property type="project" value="TreeGrafter"/>
</dbReference>
<protein>
    <submittedName>
        <fullName evidence="3">Putative lysine-specific demethylase JMJ14-like</fullName>
    </submittedName>
</protein>
<organism evidence="3 4">
    <name type="scientific">Trifolium medium</name>
    <dbReference type="NCBI Taxonomy" id="97028"/>
    <lineage>
        <taxon>Eukaryota</taxon>
        <taxon>Viridiplantae</taxon>
        <taxon>Streptophyta</taxon>
        <taxon>Embryophyta</taxon>
        <taxon>Tracheophyta</taxon>
        <taxon>Spermatophyta</taxon>
        <taxon>Magnoliopsida</taxon>
        <taxon>eudicotyledons</taxon>
        <taxon>Gunneridae</taxon>
        <taxon>Pentapetalae</taxon>
        <taxon>rosids</taxon>
        <taxon>fabids</taxon>
        <taxon>Fabales</taxon>
        <taxon>Fabaceae</taxon>
        <taxon>Papilionoideae</taxon>
        <taxon>50 kb inversion clade</taxon>
        <taxon>NPAAA clade</taxon>
        <taxon>Hologalegina</taxon>
        <taxon>IRL clade</taxon>
        <taxon>Trifolieae</taxon>
        <taxon>Trifolium</taxon>
    </lineage>
</organism>
<comment type="caution">
    <text evidence="3">The sequence shown here is derived from an EMBL/GenBank/DDBJ whole genome shotgun (WGS) entry which is preliminary data.</text>
</comment>
<dbReference type="Proteomes" id="UP000265520">
    <property type="component" value="Unassembled WGS sequence"/>
</dbReference>
<reference evidence="3 4" key="1">
    <citation type="journal article" date="2018" name="Front. Plant Sci.">
        <title>Red Clover (Trifolium pratense) and Zigzag Clover (T. medium) - A Picture of Genomic Similarities and Differences.</title>
        <authorList>
            <person name="Dluhosova J."/>
            <person name="Istvanek J."/>
            <person name="Nedelnik J."/>
            <person name="Repkova J."/>
        </authorList>
    </citation>
    <scope>NUCLEOTIDE SEQUENCE [LARGE SCALE GENOMIC DNA]</scope>
    <source>
        <strain evidence="4">cv. 10/8</strain>
        <tissue evidence="3">Leaf</tissue>
    </source>
</reference>
<feature type="compositionally biased region" description="Polar residues" evidence="1">
    <location>
        <begin position="265"/>
        <end position="279"/>
    </location>
</feature>
<dbReference type="Gene3D" id="2.60.120.650">
    <property type="entry name" value="Cupin"/>
    <property type="match status" value="1"/>
</dbReference>
<dbReference type="EMBL" id="LXQA010041618">
    <property type="protein sequence ID" value="MCH99880.1"/>
    <property type="molecule type" value="Genomic_DNA"/>
</dbReference>
<dbReference type="PANTHER" id="PTHR10694">
    <property type="entry name" value="LYSINE-SPECIFIC DEMETHYLASE"/>
    <property type="match status" value="1"/>
</dbReference>
<dbReference type="PROSITE" id="PS51184">
    <property type="entry name" value="JMJC"/>
    <property type="match status" value="1"/>
</dbReference>
<dbReference type="InterPro" id="IPR004198">
    <property type="entry name" value="Znf_C5HC2"/>
</dbReference>
<keyword evidence="3" id="KW-0808">Transferase</keyword>